<proteinExistence type="inferred from homology"/>
<gene>
    <name evidence="6" type="ORF">AURANDRAFT_64813</name>
</gene>
<evidence type="ECO:0000256" key="4">
    <source>
        <dbReference type="SAM" id="MobiDB-lite"/>
    </source>
</evidence>
<dbReference type="InParanoid" id="F0YBU4"/>
<dbReference type="Proteomes" id="UP000002729">
    <property type="component" value="Unassembled WGS sequence"/>
</dbReference>
<comment type="similarity">
    <text evidence="1">Belongs to the DeSI family.</text>
</comment>
<feature type="region of interest" description="Disordered" evidence="4">
    <location>
        <begin position="199"/>
        <end position="218"/>
    </location>
</feature>
<dbReference type="InterPro" id="IPR008580">
    <property type="entry name" value="PPPDE_dom"/>
</dbReference>
<dbReference type="KEGG" id="aaf:AURANDRAFT_64813"/>
<dbReference type="GeneID" id="20225017"/>
<organism evidence="7">
    <name type="scientific">Aureococcus anophagefferens</name>
    <name type="common">Harmful bloom alga</name>
    <dbReference type="NCBI Taxonomy" id="44056"/>
    <lineage>
        <taxon>Eukaryota</taxon>
        <taxon>Sar</taxon>
        <taxon>Stramenopiles</taxon>
        <taxon>Ochrophyta</taxon>
        <taxon>Pelagophyceae</taxon>
        <taxon>Pelagomonadales</taxon>
        <taxon>Pelagomonadaceae</taxon>
        <taxon>Aureococcus</taxon>
    </lineage>
</organism>
<dbReference type="InterPro" id="IPR042266">
    <property type="entry name" value="PPPDE_sf"/>
</dbReference>
<feature type="compositionally biased region" description="Acidic residues" evidence="4">
    <location>
        <begin position="207"/>
        <end position="216"/>
    </location>
</feature>
<dbReference type="Pfam" id="PF05903">
    <property type="entry name" value="Peptidase_C97"/>
    <property type="match status" value="1"/>
</dbReference>
<dbReference type="EMBL" id="GL833131">
    <property type="protein sequence ID" value="EGB07184.1"/>
    <property type="molecule type" value="Genomic_DNA"/>
</dbReference>
<evidence type="ECO:0000313" key="6">
    <source>
        <dbReference type="EMBL" id="EGB07184.1"/>
    </source>
</evidence>
<name>F0YBU4_AURAN</name>
<evidence type="ECO:0000256" key="1">
    <source>
        <dbReference type="ARBA" id="ARBA00008140"/>
    </source>
</evidence>
<dbReference type="AlphaFoldDB" id="F0YBU4"/>
<evidence type="ECO:0000313" key="7">
    <source>
        <dbReference type="Proteomes" id="UP000002729"/>
    </source>
</evidence>
<sequence length="282" mass="29875">MAALVADASPDDDQKPLEMSLNVYEDGRALRCEDALGQTLSQKCEEPCGPRTRVCGLQIGGDEFSYFHNGIVRYTPSRMPLFALVRRVALGACPCDRAFVGATLDALERVFEPALFDWRVRNSRHFSARFGQALLGTHSPKWLDRMADDGALVGPAAGRSPADDGAARDPGCFGGAAATSAFYAPAYDAARPAPDLEEWARSLGGEPPDDGDDDSPNLEADAAAARAVVAGRAARRRQRGGVEVDVIPAVEEKEALAEHLVAGQLSSFLDRSLDGSGAEGGS</sequence>
<accession>F0YBU4</accession>
<dbReference type="GO" id="GO:0006508">
    <property type="term" value="P:proteolysis"/>
    <property type="evidence" value="ECO:0007669"/>
    <property type="project" value="UniProtKB-KW"/>
</dbReference>
<keyword evidence="2" id="KW-0645">Protease</keyword>
<reference evidence="6 7" key="1">
    <citation type="journal article" date="2011" name="Proc. Natl. Acad. Sci. U.S.A.">
        <title>Niche of harmful alga Aureococcus anophagefferens revealed through ecogenomics.</title>
        <authorList>
            <person name="Gobler C.J."/>
            <person name="Berry D.L."/>
            <person name="Dyhrman S.T."/>
            <person name="Wilhelm S.W."/>
            <person name="Salamov A."/>
            <person name="Lobanov A.V."/>
            <person name="Zhang Y."/>
            <person name="Collier J.L."/>
            <person name="Wurch L.L."/>
            <person name="Kustka A.B."/>
            <person name="Dill B.D."/>
            <person name="Shah M."/>
            <person name="VerBerkmoes N.C."/>
            <person name="Kuo A."/>
            <person name="Terry A."/>
            <person name="Pangilinan J."/>
            <person name="Lindquist E.A."/>
            <person name="Lucas S."/>
            <person name="Paulsen I.T."/>
            <person name="Hattenrath-Lehmann T.K."/>
            <person name="Talmage S.C."/>
            <person name="Walker E.A."/>
            <person name="Koch F."/>
            <person name="Burson A.M."/>
            <person name="Marcoval M.A."/>
            <person name="Tang Y.Z."/>
            <person name="Lecleir G.R."/>
            <person name="Coyne K.J."/>
            <person name="Berg G.M."/>
            <person name="Bertrand E.M."/>
            <person name="Saito M.A."/>
            <person name="Gladyshev V.N."/>
            <person name="Grigoriev I.V."/>
        </authorList>
    </citation>
    <scope>NUCLEOTIDE SEQUENCE [LARGE SCALE GENOMIC DNA]</scope>
    <source>
        <strain evidence="7">CCMP 1984</strain>
    </source>
</reference>
<protein>
    <recommendedName>
        <fullName evidence="5">PPPDE domain-containing protein</fullName>
    </recommendedName>
</protein>
<keyword evidence="3" id="KW-0378">Hydrolase</keyword>
<keyword evidence="7" id="KW-1185">Reference proteome</keyword>
<evidence type="ECO:0000256" key="3">
    <source>
        <dbReference type="ARBA" id="ARBA00022801"/>
    </source>
</evidence>
<feature type="domain" description="PPPDE" evidence="5">
    <location>
        <begin position="56"/>
        <end position="150"/>
    </location>
</feature>
<dbReference type="RefSeq" id="XP_009037821.1">
    <property type="nucleotide sequence ID" value="XM_009039573.1"/>
</dbReference>
<evidence type="ECO:0000259" key="5">
    <source>
        <dbReference type="Pfam" id="PF05903"/>
    </source>
</evidence>
<dbReference type="Gene3D" id="3.90.1720.30">
    <property type="entry name" value="PPPDE domains"/>
    <property type="match status" value="1"/>
</dbReference>
<evidence type="ECO:0000256" key="2">
    <source>
        <dbReference type="ARBA" id="ARBA00022670"/>
    </source>
</evidence>
<dbReference type="GO" id="GO:0008233">
    <property type="term" value="F:peptidase activity"/>
    <property type="evidence" value="ECO:0007669"/>
    <property type="project" value="UniProtKB-KW"/>
</dbReference>